<comment type="caution">
    <text evidence="2">The sequence shown here is derived from an EMBL/GenBank/DDBJ whole genome shotgun (WGS) entry which is preliminary data.</text>
</comment>
<dbReference type="Pfam" id="PF14594">
    <property type="entry name" value="Sipho_Gp37"/>
    <property type="match status" value="1"/>
</dbReference>
<dbReference type="RefSeq" id="WP_154502562.1">
    <property type="nucleotide sequence ID" value="NZ_VUMN01000002.1"/>
</dbReference>
<dbReference type="AlphaFoldDB" id="A0A7X2NRC6"/>
<evidence type="ECO:0000313" key="2">
    <source>
        <dbReference type="EMBL" id="MSS57653.1"/>
    </source>
</evidence>
<gene>
    <name evidence="2" type="ORF">FYJ51_01845</name>
</gene>
<organism evidence="2 3">
    <name type="scientific">Stecheria intestinalis</name>
    <dbReference type="NCBI Taxonomy" id="2606630"/>
    <lineage>
        <taxon>Bacteria</taxon>
        <taxon>Bacillati</taxon>
        <taxon>Bacillota</taxon>
        <taxon>Erysipelotrichia</taxon>
        <taxon>Erysipelotrichales</taxon>
        <taxon>Erysipelotrichaceae</taxon>
        <taxon>Stecheria</taxon>
    </lineage>
</organism>
<reference evidence="2 3" key="1">
    <citation type="submission" date="2019-08" db="EMBL/GenBank/DDBJ databases">
        <title>In-depth cultivation of the pig gut microbiome towards novel bacterial diversity and tailored functional studies.</title>
        <authorList>
            <person name="Wylensek D."/>
            <person name="Hitch T.C.A."/>
            <person name="Clavel T."/>
        </authorList>
    </citation>
    <scope>NUCLEOTIDE SEQUENCE [LARGE SCALE GENOMIC DNA]</scope>
    <source>
        <strain evidence="2 3">Oil+RF-744-GAM-WT-6</strain>
    </source>
</reference>
<accession>A0A7X2NRC6</accession>
<proteinExistence type="predicted"/>
<keyword evidence="3" id="KW-1185">Reference proteome</keyword>
<feature type="domain" description="Gp28/Gp37-like" evidence="1">
    <location>
        <begin position="4"/>
        <end position="341"/>
    </location>
</feature>
<protein>
    <recommendedName>
        <fullName evidence="1">Gp28/Gp37-like domain-containing protein</fullName>
    </recommendedName>
</protein>
<name>A0A7X2NRC6_9FIRM</name>
<dbReference type="EMBL" id="VUMN01000002">
    <property type="protein sequence ID" value="MSS57653.1"/>
    <property type="molecule type" value="Genomic_DNA"/>
</dbReference>
<evidence type="ECO:0000313" key="3">
    <source>
        <dbReference type="Proteomes" id="UP000461880"/>
    </source>
</evidence>
<evidence type="ECO:0000259" key="1">
    <source>
        <dbReference type="Pfam" id="PF14594"/>
    </source>
</evidence>
<sequence length="352" mass="39909">MNLEIRVYTADMQFQGLVENESSFQWTRKYFEPGKFELHCPITDSNKDLLRRGNLVWKRGAVEAGVIESLTYHEDASKAEITASGRFLSSYMSRRLIRPFYHIENGLVETAIRAIFSNAAAIPLVELGPVRGYTEKVTFQATYKNLLTYVEKLAKYSETGFRFRPDFVNKKIIFELYRGVDHTAGQNTNQRIIFSDWYGNLSKTDYSENDQAYKNVCYVGGQGEGTARTYVTAGNDSLTGLDRREVFLSASDIQNENLTDDQYKAALIQRGTDELKKDNLAVSVSSEVDPNGNFKYGSDYDLGDVVTVRKDSFGVSKDLRITEINEIYENGIYKITPTFGSPLPDSIDWSDK</sequence>
<dbReference type="InterPro" id="IPR029432">
    <property type="entry name" value="Gp28/Gp37-like_dom"/>
</dbReference>
<dbReference type="Proteomes" id="UP000461880">
    <property type="component" value="Unassembled WGS sequence"/>
</dbReference>